<dbReference type="Pfam" id="PF03417">
    <property type="entry name" value="AAT"/>
    <property type="match status" value="1"/>
</dbReference>
<dbReference type="AlphaFoldDB" id="A0A5C6B9J1"/>
<proteinExistence type="predicted"/>
<dbReference type="EMBL" id="SJPP01000002">
    <property type="protein sequence ID" value="TWU08628.1"/>
    <property type="molecule type" value="Genomic_DNA"/>
</dbReference>
<dbReference type="GO" id="GO:0016740">
    <property type="term" value="F:transferase activity"/>
    <property type="evidence" value="ECO:0007669"/>
    <property type="project" value="UniProtKB-KW"/>
</dbReference>
<evidence type="ECO:0000313" key="2">
    <source>
        <dbReference type="EMBL" id="TWU08628.1"/>
    </source>
</evidence>
<reference evidence="2 3" key="1">
    <citation type="submission" date="2019-02" db="EMBL/GenBank/DDBJ databases">
        <title>Deep-cultivation of Planctomycetes and their phenomic and genomic characterization uncovers novel biology.</title>
        <authorList>
            <person name="Wiegand S."/>
            <person name="Jogler M."/>
            <person name="Boedeker C."/>
            <person name="Pinto D."/>
            <person name="Vollmers J."/>
            <person name="Rivas-Marin E."/>
            <person name="Kohn T."/>
            <person name="Peeters S.H."/>
            <person name="Heuer A."/>
            <person name="Rast P."/>
            <person name="Oberbeckmann S."/>
            <person name="Bunk B."/>
            <person name="Jeske O."/>
            <person name="Meyerdierks A."/>
            <person name="Storesund J.E."/>
            <person name="Kallscheuer N."/>
            <person name="Luecker S."/>
            <person name="Lage O.M."/>
            <person name="Pohl T."/>
            <person name="Merkel B.J."/>
            <person name="Hornburger P."/>
            <person name="Mueller R.-W."/>
            <person name="Bruemmer F."/>
            <person name="Labrenz M."/>
            <person name="Spormann A.M."/>
            <person name="Op Den Camp H."/>
            <person name="Overmann J."/>
            <person name="Amann R."/>
            <person name="Jetten M.S.M."/>
            <person name="Mascher T."/>
            <person name="Medema M.H."/>
            <person name="Devos D.P."/>
            <person name="Kaster A.-K."/>
            <person name="Ovreas L."/>
            <person name="Rohde M."/>
            <person name="Galperin M.Y."/>
            <person name="Jogler C."/>
        </authorList>
    </citation>
    <scope>NUCLEOTIDE SEQUENCE [LARGE SCALE GENOMIC DNA]</scope>
    <source>
        <strain evidence="2 3">CA54</strain>
    </source>
</reference>
<feature type="domain" description="Peptidase C45 hydrolase" evidence="1">
    <location>
        <begin position="9"/>
        <end position="78"/>
    </location>
</feature>
<evidence type="ECO:0000313" key="3">
    <source>
        <dbReference type="Proteomes" id="UP000320735"/>
    </source>
</evidence>
<gene>
    <name evidence="2" type="ORF">CA54_38620</name>
</gene>
<dbReference type="Proteomes" id="UP000320735">
    <property type="component" value="Unassembled WGS sequence"/>
</dbReference>
<dbReference type="Gene3D" id="3.60.60.10">
    <property type="entry name" value="Penicillin V Acylase, Chain A"/>
    <property type="match status" value="1"/>
</dbReference>
<dbReference type="RefSeq" id="WP_146372448.1">
    <property type="nucleotide sequence ID" value="NZ_SJPP01000002.1"/>
</dbReference>
<protein>
    <submittedName>
        <fullName evidence="2">Acyl-coenzyme A:6-aminopenicillanic acid acyl-transferase</fullName>
    </submittedName>
</protein>
<name>A0A5C6B9J1_9PLAN</name>
<comment type="caution">
    <text evidence="2">The sequence shown here is derived from an EMBL/GenBank/DDBJ whole genome shotgun (WGS) entry which is preliminary data.</text>
</comment>
<organism evidence="2 3">
    <name type="scientific">Symmachiella macrocystis</name>
    <dbReference type="NCBI Taxonomy" id="2527985"/>
    <lineage>
        <taxon>Bacteria</taxon>
        <taxon>Pseudomonadati</taxon>
        <taxon>Planctomycetota</taxon>
        <taxon>Planctomycetia</taxon>
        <taxon>Planctomycetales</taxon>
        <taxon>Planctomycetaceae</taxon>
        <taxon>Symmachiella</taxon>
    </lineage>
</organism>
<keyword evidence="2" id="KW-0808">Transferase</keyword>
<sequence length="161" mass="17971">MSACRLPVSFNVRRILECRDRNEAIEYLRGIHAGTAMNYMLCDREMAVSVETWEDNAKTVDVYEGNYAVHSNHALHKGAPVTFKMNASSGGGSYGFTHQRLELGLKIMKEKAAMMTFAGVRAMKSTRPILVYPGKATGRTPPRSKPSSNQMSLCTKRYWGC</sequence>
<accession>A0A5C6B9J1</accession>
<keyword evidence="3" id="KW-1185">Reference proteome</keyword>
<evidence type="ECO:0000259" key="1">
    <source>
        <dbReference type="Pfam" id="PF03417"/>
    </source>
</evidence>
<dbReference type="InterPro" id="IPR005079">
    <property type="entry name" value="Peptidase_C45_hydrolase"/>
</dbReference>
<dbReference type="OrthoDB" id="8109453at2"/>